<accession>A0A023UBV4</accession>
<dbReference type="AlphaFoldDB" id="A0A023UBV4"/>
<dbReference type="GO" id="GO:0016740">
    <property type="term" value="F:transferase activity"/>
    <property type="evidence" value="ECO:0007669"/>
    <property type="project" value="UniProtKB-KW"/>
</dbReference>
<protein>
    <submittedName>
        <fullName evidence="4">Glycosyltransferase</fullName>
    </submittedName>
    <submittedName>
        <fullName evidence="5">Sugar transferase</fullName>
    </submittedName>
</protein>
<dbReference type="InterPro" id="IPR058591">
    <property type="entry name" value="Gtf3_N"/>
</dbReference>
<evidence type="ECO:0000259" key="2">
    <source>
        <dbReference type="Pfam" id="PF26334"/>
    </source>
</evidence>
<dbReference type="NCBIfam" id="NF007326">
    <property type="entry name" value="PRK09814.2-3"/>
    <property type="match status" value="1"/>
</dbReference>
<dbReference type="InterPro" id="IPR058592">
    <property type="entry name" value="Gtf3_C"/>
</dbReference>
<sequence length="345" mass="39811">MKKYYINALQKENMNAGSKAVNDATEIFEKMGYESLLSKVNIKNIYLRTLFFSVQVMIRILFLPKNTKVVSNFPPIFFFERICLYFLKKRSKSLKVFILIHDIYELRIGKNNSTPYRNLLNFKNSNFYFIAHNDKMVSWLVKEGYKKNNIIDLEIFDYLSVIKEDAGGTYGKSVIIAGNLAPEKSSYLMELFKISEIDFNLYGPNVSSDVEKSKNVIYHGSFPADEIPNIIQGSYGLIWDSETTIGGTGKYGNYQRYNNPHKTSLYLAAGFPIIMWEKAALASFIMEHNLGFLVNTLEEIPSKIAKIKEVDYNRMRENVEKFGNKIRMGYFLTEALEKAEEISNE</sequence>
<reference evidence="5" key="3">
    <citation type="submission" date="2023-04" db="EMBL/GenBank/DDBJ databases">
        <authorList>
            <person name="McDonnell B."/>
        </authorList>
    </citation>
    <scope>NUCLEOTIDE SEQUENCE</scope>
    <source>
        <strain evidence="5">JM3</strain>
    </source>
</reference>
<dbReference type="SUPFAM" id="SSF53756">
    <property type="entry name" value="UDP-Glycosyltransferase/glycogen phosphorylase"/>
    <property type="match status" value="1"/>
</dbReference>
<dbReference type="PIRSF" id="PIRSF007023">
    <property type="entry name" value="UDP-Galf_transf"/>
    <property type="match status" value="1"/>
</dbReference>
<reference evidence="4" key="1">
    <citation type="journal article" date="2014" name="MBio">
        <title>Differences in lactococcal cell wall polysaccharide structure are major determining factors in bacteriophage sensitivity.</title>
        <authorList>
            <person name="Ainsworth S."/>
            <person name="Sadovskaya I."/>
            <person name="Vinogradov E."/>
            <person name="Courtin P."/>
            <person name="Guerardel Y."/>
            <person name="Mahony J."/>
            <person name="Grard T."/>
            <person name="Cambillau C."/>
            <person name="Chapot-Chartier M.P."/>
            <person name="van Sinderen D."/>
        </authorList>
    </citation>
    <scope>NUCLEOTIDE SEQUENCE</scope>
    <source>
        <strain evidence="4">JM3</strain>
    </source>
</reference>
<feature type="domain" description="Glucosyltransferase 3-like N-terminal" evidence="2">
    <location>
        <begin position="3"/>
        <end position="155"/>
    </location>
</feature>
<reference evidence="5 6" key="2">
    <citation type="journal article" date="2017" name="BMC Genomics">
        <title>Comparative and functional genomics of the Lactococcus lactis taxon; insights into evolution and niche adaptation.</title>
        <authorList>
            <person name="Kelleher P."/>
            <person name="Bottacini F."/>
            <person name="Mahony J."/>
            <person name="Kilcawley K.N."/>
            <person name="van Sinderen D."/>
        </authorList>
    </citation>
    <scope>NUCLEOTIDE SEQUENCE [LARGE SCALE GENOMIC DNA]</scope>
    <source>
        <strain evidence="5 6">JM3</strain>
    </source>
</reference>
<dbReference type="EMBL" id="KF498851">
    <property type="protein sequence ID" value="AHX98287.1"/>
    <property type="molecule type" value="Genomic_DNA"/>
</dbReference>
<dbReference type="Proteomes" id="UP000192161">
    <property type="component" value="Chromosome"/>
</dbReference>
<feature type="domain" description="Glucosyltransferase 3-like C-terminal" evidence="3">
    <location>
        <begin position="174"/>
        <end position="339"/>
    </location>
</feature>
<organism evidence="4">
    <name type="scientific">Lactococcus lactis subsp. cremoris</name>
    <name type="common">Streptococcus cremoris</name>
    <dbReference type="NCBI Taxonomy" id="1359"/>
    <lineage>
        <taxon>Bacteria</taxon>
        <taxon>Bacillati</taxon>
        <taxon>Bacillota</taxon>
        <taxon>Bacilli</taxon>
        <taxon>Lactobacillales</taxon>
        <taxon>Streptococcaceae</taxon>
        <taxon>Lactococcus</taxon>
    </lineage>
</organism>
<evidence type="ECO:0000313" key="5">
    <source>
        <dbReference type="EMBL" id="ARE22432.1"/>
    </source>
</evidence>
<evidence type="ECO:0000259" key="3">
    <source>
        <dbReference type="Pfam" id="PF26337"/>
    </source>
</evidence>
<evidence type="ECO:0000313" key="4">
    <source>
        <dbReference type="EMBL" id="AHX98287.1"/>
    </source>
</evidence>
<gene>
    <name evidence="4" type="ORF">JM3_006</name>
    <name evidence="5" type="ORF">LLJM3_0211</name>
</gene>
<dbReference type="EMBL" id="CP015901">
    <property type="protein sequence ID" value="ARE22432.1"/>
    <property type="molecule type" value="Genomic_DNA"/>
</dbReference>
<dbReference type="Gene3D" id="3.40.50.2000">
    <property type="entry name" value="Glycogen Phosphorylase B"/>
    <property type="match status" value="2"/>
</dbReference>
<evidence type="ECO:0000256" key="1">
    <source>
        <dbReference type="ARBA" id="ARBA00022679"/>
    </source>
</evidence>
<dbReference type="Pfam" id="PF26334">
    <property type="entry name" value="Gtf3_N"/>
    <property type="match status" value="1"/>
</dbReference>
<dbReference type="RefSeq" id="WP_011675436.1">
    <property type="nucleotide sequence ID" value="NZ_CP015901.2"/>
</dbReference>
<dbReference type="Pfam" id="PF26337">
    <property type="entry name" value="Gtf3_C"/>
    <property type="match status" value="1"/>
</dbReference>
<keyword evidence="1 4" id="KW-0808">Transferase</keyword>
<evidence type="ECO:0000313" key="6">
    <source>
        <dbReference type="Proteomes" id="UP000192161"/>
    </source>
</evidence>
<name>A0A023UBV4_LACLC</name>
<proteinExistence type="predicted"/>